<dbReference type="AlphaFoldDB" id="A0A745X460"/>
<evidence type="ECO:0000313" key="2">
    <source>
        <dbReference type="EMBL" id="HAF3604039.1"/>
    </source>
</evidence>
<feature type="domain" description="Peptidase S26" evidence="1">
    <location>
        <begin position="20"/>
        <end position="68"/>
    </location>
</feature>
<gene>
    <name evidence="2" type="ORF">G9A75_005042</name>
</gene>
<dbReference type="EMBL" id="DAAUXJ010000045">
    <property type="protein sequence ID" value="HAF3604039.1"/>
    <property type="molecule type" value="Genomic_DNA"/>
</dbReference>
<proteinExistence type="predicted"/>
<feature type="non-terminal residue" evidence="2">
    <location>
        <position position="1"/>
    </location>
</feature>
<name>A0A745X460_SALER</name>
<dbReference type="GO" id="GO:0004252">
    <property type="term" value="F:serine-type endopeptidase activity"/>
    <property type="evidence" value="ECO:0007669"/>
    <property type="project" value="InterPro"/>
</dbReference>
<dbReference type="GO" id="GO:0006465">
    <property type="term" value="P:signal peptide processing"/>
    <property type="evidence" value="ECO:0007669"/>
    <property type="project" value="InterPro"/>
</dbReference>
<comment type="caution">
    <text evidence="2">The sequence shown here is derived from an EMBL/GenBank/DDBJ whole genome shotgun (WGS) entry which is preliminary data.</text>
</comment>
<dbReference type="Pfam" id="PF10502">
    <property type="entry name" value="Peptidase_S26"/>
    <property type="match status" value="1"/>
</dbReference>
<dbReference type="Gene3D" id="2.10.109.10">
    <property type="entry name" value="Umud Fragment, subunit A"/>
    <property type="match status" value="1"/>
</dbReference>
<evidence type="ECO:0000259" key="1">
    <source>
        <dbReference type="Pfam" id="PF10502"/>
    </source>
</evidence>
<reference evidence="2" key="2">
    <citation type="submission" date="2020-02" db="EMBL/GenBank/DDBJ databases">
        <authorList>
            <consortium name="NCBI Pathogen Detection Project"/>
        </authorList>
    </citation>
    <scope>NUCLEOTIDE SEQUENCE</scope>
    <source>
        <strain evidence="2">CFIAFB20130213</strain>
    </source>
</reference>
<reference evidence="2" key="1">
    <citation type="journal article" date="2018" name="Genome Biol.">
        <title>SKESA: strategic k-mer extension for scrupulous assemblies.</title>
        <authorList>
            <person name="Souvorov A."/>
            <person name="Agarwala R."/>
            <person name="Lipman D.J."/>
        </authorList>
    </citation>
    <scope>NUCLEOTIDE SEQUENCE</scope>
    <source>
        <strain evidence="2">CFIAFB20130213</strain>
    </source>
</reference>
<organism evidence="2">
    <name type="scientific">Salmonella enterica</name>
    <name type="common">Salmonella choleraesuis</name>
    <dbReference type="NCBI Taxonomy" id="28901"/>
    <lineage>
        <taxon>Bacteria</taxon>
        <taxon>Pseudomonadati</taxon>
        <taxon>Pseudomonadota</taxon>
        <taxon>Gammaproteobacteria</taxon>
        <taxon>Enterobacterales</taxon>
        <taxon>Enterobacteriaceae</taxon>
        <taxon>Salmonella</taxon>
    </lineage>
</organism>
<protein>
    <submittedName>
        <fullName evidence="2">Signal peptidase I</fullName>
    </submittedName>
</protein>
<dbReference type="InterPro" id="IPR036286">
    <property type="entry name" value="LexA/Signal_pep-like_sf"/>
</dbReference>
<dbReference type="SUPFAM" id="SSF51306">
    <property type="entry name" value="LexA/Signal peptidase"/>
    <property type="match status" value="1"/>
</dbReference>
<sequence>GVYNGDKFFEANARRISKKYSIPSILIEKELIIPEGEVFLIGQTDHSWDSRFWGTVKLNSVIGKTYAIF</sequence>
<accession>A0A745X460</accession>
<dbReference type="InterPro" id="IPR019533">
    <property type="entry name" value="Peptidase_S26"/>
</dbReference>